<feature type="transmembrane region" description="Helical" evidence="7">
    <location>
        <begin position="12"/>
        <end position="31"/>
    </location>
</feature>
<gene>
    <name evidence="10" type="ORF">N868_09160</name>
</gene>
<dbReference type="Proteomes" id="UP000029839">
    <property type="component" value="Unassembled WGS sequence"/>
</dbReference>
<name>A0A0A0BWD6_9CELL</name>
<feature type="domain" description="YetF C-terminal" evidence="8">
    <location>
        <begin position="93"/>
        <end position="156"/>
    </location>
</feature>
<proteinExistence type="inferred from homology"/>
<evidence type="ECO:0000256" key="5">
    <source>
        <dbReference type="ARBA" id="ARBA00022989"/>
    </source>
</evidence>
<reference evidence="10 11" key="2">
    <citation type="journal article" date="2015" name="Stand. Genomic Sci.">
        <title>Draft genome sequence of Cellulomonas carbonis T26(T) and comparative analysis of six Cellulomonas genomes.</title>
        <authorList>
            <person name="Zhuang W."/>
            <person name="Zhang S."/>
            <person name="Xia X."/>
            <person name="Wang G."/>
        </authorList>
    </citation>
    <scope>NUCLEOTIDE SEQUENCE [LARGE SCALE GENOMIC DNA]</scope>
    <source>
        <strain evidence="10 11">T26</strain>
    </source>
</reference>
<dbReference type="AlphaFoldDB" id="A0A0A0BWD6"/>
<feature type="domain" description="YetF-like N-terminal transmembrane" evidence="9">
    <location>
        <begin position="21"/>
        <end position="83"/>
    </location>
</feature>
<feature type="transmembrane region" description="Helical" evidence="7">
    <location>
        <begin position="68"/>
        <end position="88"/>
    </location>
</feature>
<dbReference type="Pfam" id="PF20730">
    <property type="entry name" value="YetF_N"/>
    <property type="match status" value="1"/>
</dbReference>
<evidence type="ECO:0000256" key="4">
    <source>
        <dbReference type="ARBA" id="ARBA00022692"/>
    </source>
</evidence>
<keyword evidence="6 7" id="KW-0472">Membrane</keyword>
<dbReference type="PANTHER" id="PTHR34582:SF6">
    <property type="entry name" value="UPF0702 TRANSMEMBRANE PROTEIN YCAP"/>
    <property type="match status" value="1"/>
</dbReference>
<dbReference type="InterPro" id="IPR007353">
    <property type="entry name" value="DUF421"/>
</dbReference>
<keyword evidence="4 7" id="KW-0812">Transmembrane</keyword>
<evidence type="ECO:0000256" key="3">
    <source>
        <dbReference type="ARBA" id="ARBA00022475"/>
    </source>
</evidence>
<reference evidence="10 11" key="1">
    <citation type="submission" date="2013-08" db="EMBL/GenBank/DDBJ databases">
        <title>Genome sequencing of Cellulomonas carbonis T26.</title>
        <authorList>
            <person name="Chen F."/>
            <person name="Li Y."/>
            <person name="Wang G."/>
        </authorList>
    </citation>
    <scope>NUCLEOTIDE SEQUENCE [LARGE SCALE GENOMIC DNA]</scope>
    <source>
        <strain evidence="10 11">T26</strain>
    </source>
</reference>
<accession>A0A0A0BWD6</accession>
<evidence type="ECO:0000313" key="10">
    <source>
        <dbReference type="EMBL" id="KGM11494.1"/>
    </source>
</evidence>
<evidence type="ECO:0000256" key="1">
    <source>
        <dbReference type="ARBA" id="ARBA00004651"/>
    </source>
</evidence>
<dbReference type="Gene3D" id="3.30.240.20">
    <property type="entry name" value="bsu07140 like domains"/>
    <property type="match status" value="1"/>
</dbReference>
<keyword evidence="5 7" id="KW-1133">Transmembrane helix</keyword>
<comment type="similarity">
    <text evidence="2">Belongs to the UPF0702 family.</text>
</comment>
<dbReference type="RefSeq" id="WP_043604689.1">
    <property type="nucleotide sequence ID" value="NZ_AXCY01000020.1"/>
</dbReference>
<feature type="transmembrane region" description="Helical" evidence="7">
    <location>
        <begin position="43"/>
        <end position="62"/>
    </location>
</feature>
<dbReference type="PANTHER" id="PTHR34582">
    <property type="entry name" value="UPF0702 TRANSMEMBRANE PROTEIN YCAP"/>
    <property type="match status" value="1"/>
</dbReference>
<evidence type="ECO:0000259" key="9">
    <source>
        <dbReference type="Pfam" id="PF20730"/>
    </source>
</evidence>
<dbReference type="Pfam" id="PF04239">
    <property type="entry name" value="DUF421"/>
    <property type="match status" value="1"/>
</dbReference>
<dbReference type="InterPro" id="IPR023090">
    <property type="entry name" value="UPF0702_alpha/beta_dom_sf"/>
</dbReference>
<keyword evidence="11" id="KW-1185">Reference proteome</keyword>
<organism evidence="10 11">
    <name type="scientific">Cellulomonas carbonis T26</name>
    <dbReference type="NCBI Taxonomy" id="947969"/>
    <lineage>
        <taxon>Bacteria</taxon>
        <taxon>Bacillati</taxon>
        <taxon>Actinomycetota</taxon>
        <taxon>Actinomycetes</taxon>
        <taxon>Micrococcales</taxon>
        <taxon>Cellulomonadaceae</taxon>
        <taxon>Cellulomonas</taxon>
    </lineage>
</organism>
<evidence type="ECO:0000256" key="7">
    <source>
        <dbReference type="SAM" id="Phobius"/>
    </source>
</evidence>
<dbReference type="EMBL" id="AXCY01000020">
    <property type="protein sequence ID" value="KGM11494.1"/>
    <property type="molecule type" value="Genomic_DNA"/>
</dbReference>
<comment type="subcellular location">
    <subcellularLocation>
        <location evidence="1">Cell membrane</location>
        <topology evidence="1">Multi-pass membrane protein</topology>
    </subcellularLocation>
</comment>
<dbReference type="GO" id="GO:0005886">
    <property type="term" value="C:plasma membrane"/>
    <property type="evidence" value="ECO:0007669"/>
    <property type="project" value="UniProtKB-SubCell"/>
</dbReference>
<sequence length="174" mass="18065">MWFDSWSDLVRVLAVGAAAYATLVVLLRVLGKRTLAKLNAFDLVVTVALGSTLATILLSSDVSWSEGAVALALLGVLQLAVSWTTVHLPGGRGAVTARPVVVLRDGRPVADAMRRERLTEDELRQAVRSSGRGGLGDVAAVVLEGDGTLSVVPSSALGDARALHGVEGWTGPTS</sequence>
<dbReference type="OrthoDB" id="9793799at2"/>
<dbReference type="InterPro" id="IPR048454">
    <property type="entry name" value="YetF_N"/>
</dbReference>
<keyword evidence="3" id="KW-1003">Cell membrane</keyword>
<comment type="caution">
    <text evidence="10">The sequence shown here is derived from an EMBL/GenBank/DDBJ whole genome shotgun (WGS) entry which is preliminary data.</text>
</comment>
<evidence type="ECO:0000259" key="8">
    <source>
        <dbReference type="Pfam" id="PF04239"/>
    </source>
</evidence>
<evidence type="ECO:0000313" key="11">
    <source>
        <dbReference type="Proteomes" id="UP000029839"/>
    </source>
</evidence>
<evidence type="ECO:0000256" key="2">
    <source>
        <dbReference type="ARBA" id="ARBA00006448"/>
    </source>
</evidence>
<evidence type="ECO:0000256" key="6">
    <source>
        <dbReference type="ARBA" id="ARBA00023136"/>
    </source>
</evidence>
<protein>
    <submittedName>
        <fullName evidence="10">Membrane protein</fullName>
    </submittedName>
</protein>